<dbReference type="AlphaFoldDB" id="A0A919T073"/>
<reference evidence="2" key="1">
    <citation type="submission" date="2021-03" db="EMBL/GenBank/DDBJ databases">
        <title>Whole genome shotgun sequence of Actinoplanes consettensis NBRC 14913.</title>
        <authorList>
            <person name="Komaki H."/>
            <person name="Tamura T."/>
        </authorList>
    </citation>
    <scope>NUCLEOTIDE SEQUENCE</scope>
    <source>
        <strain evidence="2">NBRC 14913</strain>
    </source>
</reference>
<evidence type="ECO:0000313" key="2">
    <source>
        <dbReference type="EMBL" id="GIM80438.1"/>
    </source>
</evidence>
<feature type="chain" id="PRO_5037295967" description="DUF5666 domain-containing protein" evidence="1">
    <location>
        <begin position="30"/>
        <end position="286"/>
    </location>
</feature>
<sequence>MRLRHRAAVITAVAGIALTGLATAGPAMAATSTAVKAAASAPASTFNLAGTVAALNAAKGTVTVAGVSGSNTTVTVAPTATVAVDGNTAKLAKLPVGAQVKLSGNTTNGTTVATKVDATTAWPFAAAGTVVSVDATAGTVSVKRVSLDGKGATDVIPVAAKSTITLDGRTVALSALPAKAPILVVGTVTTGTYSARSLTALSRWALNLSGTVAAVDAANGTVTVNTGSPATAVKLNVDPKVSVKVNGVNASLSKLPIGATVGLTGTETTVGATVSGIDAKVGTKNR</sequence>
<accession>A0A919T073</accession>
<evidence type="ECO:0000313" key="3">
    <source>
        <dbReference type="Proteomes" id="UP000680865"/>
    </source>
</evidence>
<keyword evidence="1" id="KW-0732">Signal</keyword>
<name>A0A919T073_9ACTN</name>
<evidence type="ECO:0000256" key="1">
    <source>
        <dbReference type="SAM" id="SignalP"/>
    </source>
</evidence>
<organism evidence="2 3">
    <name type="scientific">Winogradskya consettensis</name>
    <dbReference type="NCBI Taxonomy" id="113560"/>
    <lineage>
        <taxon>Bacteria</taxon>
        <taxon>Bacillati</taxon>
        <taxon>Actinomycetota</taxon>
        <taxon>Actinomycetes</taxon>
        <taxon>Micromonosporales</taxon>
        <taxon>Micromonosporaceae</taxon>
        <taxon>Winogradskya</taxon>
    </lineage>
</organism>
<protein>
    <recommendedName>
        <fullName evidence="4">DUF5666 domain-containing protein</fullName>
    </recommendedName>
</protein>
<dbReference type="EMBL" id="BOQP01000043">
    <property type="protein sequence ID" value="GIM80438.1"/>
    <property type="molecule type" value="Genomic_DNA"/>
</dbReference>
<keyword evidence="3" id="KW-1185">Reference proteome</keyword>
<comment type="caution">
    <text evidence="2">The sequence shown here is derived from an EMBL/GenBank/DDBJ whole genome shotgun (WGS) entry which is preliminary data.</text>
</comment>
<feature type="signal peptide" evidence="1">
    <location>
        <begin position="1"/>
        <end position="29"/>
    </location>
</feature>
<dbReference type="RefSeq" id="WP_213001534.1">
    <property type="nucleotide sequence ID" value="NZ_BAAATW010000001.1"/>
</dbReference>
<evidence type="ECO:0008006" key="4">
    <source>
        <dbReference type="Google" id="ProtNLM"/>
    </source>
</evidence>
<gene>
    <name evidence="2" type="ORF">Aco04nite_70730</name>
</gene>
<proteinExistence type="predicted"/>
<dbReference type="Proteomes" id="UP000680865">
    <property type="component" value="Unassembled WGS sequence"/>
</dbReference>